<dbReference type="GO" id="GO:0052913">
    <property type="term" value="F:16S rRNA (guanine(966)-N(2))-methyltransferase activity"/>
    <property type="evidence" value="ECO:0007669"/>
    <property type="project" value="UniProtKB-EC"/>
</dbReference>
<gene>
    <name evidence="3" type="primary">rsmD</name>
    <name evidence="3" type="ORF">ENV60_00190</name>
</gene>
<dbReference type="EC" id="2.1.1.171" evidence="3"/>
<keyword evidence="1 3" id="KW-0489">Methyltransferase</keyword>
<dbReference type="InterPro" id="IPR002052">
    <property type="entry name" value="DNA_methylase_N6_adenine_CS"/>
</dbReference>
<reference evidence="3" key="1">
    <citation type="journal article" date="2020" name="mSystems">
        <title>Genome- and Community-Level Interaction Insights into Carbon Utilization and Element Cycling Functions of Hydrothermarchaeota in Hydrothermal Sediment.</title>
        <authorList>
            <person name="Zhou Z."/>
            <person name="Liu Y."/>
            <person name="Xu W."/>
            <person name="Pan J."/>
            <person name="Luo Z.H."/>
            <person name="Li M."/>
        </authorList>
    </citation>
    <scope>NUCLEOTIDE SEQUENCE [LARGE SCALE GENOMIC DNA]</scope>
    <source>
        <strain evidence="3">SpSt-774</strain>
    </source>
</reference>
<organism evidence="3">
    <name type="scientific">candidate division WOR-3 bacterium</name>
    <dbReference type="NCBI Taxonomy" id="2052148"/>
    <lineage>
        <taxon>Bacteria</taxon>
        <taxon>Bacteria division WOR-3</taxon>
    </lineage>
</organism>
<evidence type="ECO:0000313" key="3">
    <source>
        <dbReference type="EMBL" id="HGV96706.1"/>
    </source>
</evidence>
<proteinExistence type="predicted"/>
<dbReference type="Gene3D" id="3.40.50.150">
    <property type="entry name" value="Vaccinia Virus protein VP39"/>
    <property type="match status" value="1"/>
</dbReference>
<dbReference type="PROSITE" id="PS00092">
    <property type="entry name" value="N6_MTASE"/>
    <property type="match status" value="1"/>
</dbReference>
<dbReference type="NCBIfam" id="TIGR00095">
    <property type="entry name" value="16S rRNA (guanine(966)-N(2))-methyltransferase RsmD"/>
    <property type="match status" value="1"/>
</dbReference>
<dbReference type="InterPro" id="IPR004398">
    <property type="entry name" value="RNA_MeTrfase_RsmD"/>
</dbReference>
<dbReference type="GO" id="GO:0003676">
    <property type="term" value="F:nucleic acid binding"/>
    <property type="evidence" value="ECO:0007669"/>
    <property type="project" value="InterPro"/>
</dbReference>
<sequence length="177" mass="20202">MKVTAGLKKGQILKVSKRGIRPTRGIIRQAIFNIIGERIQDALVLDLFAGTGAFGIEALSRGARDCIFIDKEPAIIIKNIQRLKLQTCSRIIAKDFRPALKKLKNNEFDIIFIDPPYNTDYLPTALKLIQNLRLLKDNGIIITERRAGIIYKIPENYRIVKEKKYGDTEVDFIEKVF</sequence>
<dbReference type="SUPFAM" id="SSF53335">
    <property type="entry name" value="S-adenosyl-L-methionine-dependent methyltransferases"/>
    <property type="match status" value="1"/>
</dbReference>
<accession>A0A7C4TAZ7</accession>
<dbReference type="CDD" id="cd02440">
    <property type="entry name" value="AdoMet_MTases"/>
    <property type="match status" value="1"/>
</dbReference>
<dbReference type="AlphaFoldDB" id="A0A7C4TAZ7"/>
<comment type="caution">
    <text evidence="3">The sequence shown here is derived from an EMBL/GenBank/DDBJ whole genome shotgun (WGS) entry which is preliminary data.</text>
</comment>
<keyword evidence="2 3" id="KW-0808">Transferase</keyword>
<protein>
    <submittedName>
        <fullName evidence="3">16S rRNA (Guanine(966)-N(2))-methyltransferase RsmD</fullName>
        <ecNumber evidence="3">2.1.1.171</ecNumber>
    </submittedName>
</protein>
<dbReference type="EMBL" id="DTGZ01000004">
    <property type="protein sequence ID" value="HGV96706.1"/>
    <property type="molecule type" value="Genomic_DNA"/>
</dbReference>
<dbReference type="PIRSF" id="PIRSF004553">
    <property type="entry name" value="CHP00095"/>
    <property type="match status" value="1"/>
</dbReference>
<dbReference type="PANTHER" id="PTHR43542">
    <property type="entry name" value="METHYLTRANSFERASE"/>
    <property type="match status" value="1"/>
</dbReference>
<dbReference type="Pfam" id="PF03602">
    <property type="entry name" value="Cons_hypoth95"/>
    <property type="match status" value="1"/>
</dbReference>
<dbReference type="InterPro" id="IPR029063">
    <property type="entry name" value="SAM-dependent_MTases_sf"/>
</dbReference>
<dbReference type="PANTHER" id="PTHR43542:SF1">
    <property type="entry name" value="METHYLTRANSFERASE"/>
    <property type="match status" value="1"/>
</dbReference>
<name>A0A7C4TAZ7_UNCW3</name>
<evidence type="ECO:0000256" key="2">
    <source>
        <dbReference type="ARBA" id="ARBA00022679"/>
    </source>
</evidence>
<evidence type="ECO:0000256" key="1">
    <source>
        <dbReference type="ARBA" id="ARBA00022603"/>
    </source>
</evidence>